<evidence type="ECO:0000313" key="2">
    <source>
        <dbReference type="EMBL" id="MBV0934967.1"/>
    </source>
</evidence>
<accession>A0ABS6MGY8</accession>
<evidence type="ECO:0000313" key="3">
    <source>
        <dbReference type="Proteomes" id="UP000755551"/>
    </source>
</evidence>
<dbReference type="Pfam" id="PF01609">
    <property type="entry name" value="DDE_Tnp_1"/>
    <property type="match status" value="1"/>
</dbReference>
<feature type="non-terminal residue" evidence="2">
    <location>
        <position position="1"/>
    </location>
</feature>
<dbReference type="InterPro" id="IPR047647">
    <property type="entry name" value="ISAs1_transpos"/>
</dbReference>
<evidence type="ECO:0000259" key="1">
    <source>
        <dbReference type="Pfam" id="PF01609"/>
    </source>
</evidence>
<dbReference type="Proteomes" id="UP000755551">
    <property type="component" value="Unassembled WGS sequence"/>
</dbReference>
<dbReference type="PANTHER" id="PTHR30298">
    <property type="entry name" value="H REPEAT-ASSOCIATED PREDICTED TRANSPOSASE"/>
    <property type="match status" value="1"/>
</dbReference>
<proteinExistence type="predicted"/>
<dbReference type="RefSeq" id="WP_217336350.1">
    <property type="nucleotide sequence ID" value="NZ_JAHQZT010000088.1"/>
</dbReference>
<dbReference type="PANTHER" id="PTHR30298:SF0">
    <property type="entry name" value="PROTEIN YBFL-RELATED"/>
    <property type="match status" value="1"/>
</dbReference>
<comment type="caution">
    <text evidence="2">The sequence shown here is derived from an EMBL/GenBank/DDBJ whole genome shotgun (WGS) entry which is preliminary data.</text>
</comment>
<dbReference type="InterPro" id="IPR051698">
    <property type="entry name" value="Transposase_11-like"/>
</dbReference>
<dbReference type="InterPro" id="IPR002559">
    <property type="entry name" value="Transposase_11"/>
</dbReference>
<gene>
    <name evidence="2" type="ORF">KTN04_16725</name>
</gene>
<reference evidence="2 3" key="1">
    <citation type="submission" date="2021-06" db="EMBL/GenBank/DDBJ databases">
        <title>Bacterium isolated from marine sediment.</title>
        <authorList>
            <person name="Zhu K.-L."/>
            <person name="Du Z.-J."/>
            <person name="Liang Q.-Y."/>
        </authorList>
    </citation>
    <scope>NUCLEOTIDE SEQUENCE [LARGE SCALE GENOMIC DNA]</scope>
    <source>
        <strain evidence="2 3">A346</strain>
    </source>
</reference>
<dbReference type="EMBL" id="JAHQZT010000088">
    <property type="protein sequence ID" value="MBV0934967.1"/>
    <property type="molecule type" value="Genomic_DNA"/>
</dbReference>
<name>A0ABS6MGY8_9GAMM</name>
<keyword evidence="3" id="KW-1185">Reference proteome</keyword>
<sequence length="125" mass="14479">EVEDLPNWPGLKTVGMATRYSLSKEGQEMLEHRYYISSAVLSAEDFAQSVRSHWDVENRLHWVLDVAFREDACKINRGHSANNLATLRHVAANQLRRETTKKAGIRRKQRMAAMDIEYMERVIHA</sequence>
<feature type="domain" description="Transposase IS4-like" evidence="1">
    <location>
        <begin position="31"/>
        <end position="93"/>
    </location>
</feature>
<protein>
    <submittedName>
        <fullName evidence="2">ISAs1 family transposase</fullName>
    </submittedName>
</protein>
<dbReference type="NCBIfam" id="NF033564">
    <property type="entry name" value="transpos_ISAs1"/>
    <property type="match status" value="1"/>
</dbReference>
<organism evidence="2 3">
    <name type="scientific">Marinobacterium weihaiense</name>
    <dbReference type="NCBI Taxonomy" id="2851016"/>
    <lineage>
        <taxon>Bacteria</taxon>
        <taxon>Pseudomonadati</taxon>
        <taxon>Pseudomonadota</taxon>
        <taxon>Gammaproteobacteria</taxon>
        <taxon>Oceanospirillales</taxon>
        <taxon>Oceanospirillaceae</taxon>
        <taxon>Marinobacterium</taxon>
    </lineage>
</organism>